<evidence type="ECO:0000313" key="2">
    <source>
        <dbReference type="EMBL" id="OCA56701.1"/>
    </source>
</evidence>
<dbReference type="AlphaFoldDB" id="A0A1B8YNJ6"/>
<dbReference type="PROSITE" id="PS50943">
    <property type="entry name" value="HTH_CROC1"/>
    <property type="match status" value="1"/>
</dbReference>
<reference evidence="3" key="1">
    <citation type="submission" date="2015-11" db="EMBL/GenBank/DDBJ databases">
        <authorList>
            <person name="Tobias N.J."/>
            <person name="Mishra B."/>
            <person name="Gupta D.K."/>
            <person name="Thines M."/>
            <person name="Stinear T.P."/>
            <person name="Bode H.B."/>
        </authorList>
    </citation>
    <scope>NUCLEOTIDE SEQUENCE [LARGE SCALE GENOMIC DNA]</scope>
    <source>
        <strain evidence="3">PB45.5</strain>
    </source>
</reference>
<dbReference type="GO" id="GO:0003677">
    <property type="term" value="F:DNA binding"/>
    <property type="evidence" value="ECO:0007669"/>
    <property type="project" value="InterPro"/>
</dbReference>
<dbReference type="SMART" id="SM00530">
    <property type="entry name" value="HTH_XRE"/>
    <property type="match status" value="1"/>
</dbReference>
<proteinExistence type="predicted"/>
<sequence length="102" mass="11071">MTGKYTPPTMTHDEMVAKMLSNPAVKAEYEKLEQEFALLDELLAARKKAGLTQAQVAERMGTKATAITRLESGLASGTQGPSYNTLKKYAAAVGKKLQIRLV</sequence>
<dbReference type="Pfam" id="PF01381">
    <property type="entry name" value="HTH_3"/>
    <property type="match status" value="1"/>
</dbReference>
<evidence type="ECO:0000259" key="1">
    <source>
        <dbReference type="PROSITE" id="PS50943"/>
    </source>
</evidence>
<dbReference type="CDD" id="cd00093">
    <property type="entry name" value="HTH_XRE"/>
    <property type="match status" value="1"/>
</dbReference>
<feature type="domain" description="HTH cro/C1-type" evidence="1">
    <location>
        <begin position="42"/>
        <end position="100"/>
    </location>
</feature>
<accession>A0A1B8YNJ6</accession>
<dbReference type="PATRIC" id="fig|29488.15.peg.100"/>
<comment type="caution">
    <text evidence="2">The sequence shown here is derived from an EMBL/GenBank/DDBJ whole genome shotgun (WGS) entry which is preliminary data.</text>
</comment>
<protein>
    <submittedName>
        <fullName evidence="2">Antitoxin HigA</fullName>
    </submittedName>
</protein>
<dbReference type="InterPro" id="IPR001387">
    <property type="entry name" value="Cro/C1-type_HTH"/>
</dbReference>
<dbReference type="InterPro" id="IPR010982">
    <property type="entry name" value="Lambda_DNA-bd_dom_sf"/>
</dbReference>
<keyword evidence="3" id="KW-1185">Reference proteome</keyword>
<dbReference type="SUPFAM" id="SSF47413">
    <property type="entry name" value="lambda repressor-like DNA-binding domains"/>
    <property type="match status" value="1"/>
</dbReference>
<dbReference type="EMBL" id="LOIC01000005">
    <property type="protein sequence ID" value="OCA56701.1"/>
    <property type="molecule type" value="Genomic_DNA"/>
</dbReference>
<dbReference type="RefSeq" id="WP_065388691.1">
    <property type="nucleotide sequence ID" value="NZ_CAWMQN010000005.1"/>
</dbReference>
<name>A0A1B8YNJ6_9GAMM</name>
<dbReference type="Gene3D" id="1.10.260.40">
    <property type="entry name" value="lambda repressor-like DNA-binding domains"/>
    <property type="match status" value="1"/>
</dbReference>
<gene>
    <name evidence="2" type="primary">higA_2</name>
    <name evidence="2" type="ORF">Phpb_00084</name>
</gene>
<dbReference type="Proteomes" id="UP000092665">
    <property type="component" value="Unassembled WGS sequence"/>
</dbReference>
<organism evidence="2 3">
    <name type="scientific">Photorhabdus namnaonensis</name>
    <dbReference type="NCBI Taxonomy" id="1851568"/>
    <lineage>
        <taxon>Bacteria</taxon>
        <taxon>Pseudomonadati</taxon>
        <taxon>Pseudomonadota</taxon>
        <taxon>Gammaproteobacteria</taxon>
        <taxon>Enterobacterales</taxon>
        <taxon>Morganellaceae</taxon>
        <taxon>Photorhabdus</taxon>
    </lineage>
</organism>
<evidence type="ECO:0000313" key="3">
    <source>
        <dbReference type="Proteomes" id="UP000092665"/>
    </source>
</evidence>